<dbReference type="GO" id="GO:0005886">
    <property type="term" value="C:plasma membrane"/>
    <property type="evidence" value="ECO:0007669"/>
    <property type="project" value="UniProtKB-SubCell"/>
</dbReference>
<keyword evidence="6 7" id="KW-0472">Membrane</keyword>
<evidence type="ECO:0000313" key="9">
    <source>
        <dbReference type="Proteomes" id="UP000005953"/>
    </source>
</evidence>
<evidence type="ECO:0000256" key="2">
    <source>
        <dbReference type="ARBA" id="ARBA00009784"/>
    </source>
</evidence>
<dbReference type="EMBL" id="AAOE01000004">
    <property type="protein sequence ID" value="EAR10441.1"/>
    <property type="molecule type" value="Genomic_DNA"/>
</dbReference>
<dbReference type="PANTHER" id="PTHR33508:SF1">
    <property type="entry name" value="UPF0056 MEMBRANE PROTEIN YHCE"/>
    <property type="match status" value="1"/>
</dbReference>
<dbReference type="Pfam" id="PF01914">
    <property type="entry name" value="MarC"/>
    <property type="match status" value="1"/>
</dbReference>
<dbReference type="InterPro" id="IPR002771">
    <property type="entry name" value="Multi_antbiot-R_MarC"/>
</dbReference>
<dbReference type="STRING" id="314283.MED297_01430"/>
<gene>
    <name evidence="8" type="ORF">MED297_01430</name>
</gene>
<dbReference type="PANTHER" id="PTHR33508">
    <property type="entry name" value="UPF0056 MEMBRANE PROTEIN YHCE"/>
    <property type="match status" value="1"/>
</dbReference>
<organism evidence="8 9">
    <name type="scientific">Reinekea blandensis MED297</name>
    <dbReference type="NCBI Taxonomy" id="314283"/>
    <lineage>
        <taxon>Bacteria</taxon>
        <taxon>Pseudomonadati</taxon>
        <taxon>Pseudomonadota</taxon>
        <taxon>Gammaproteobacteria</taxon>
        <taxon>Oceanospirillales</taxon>
        <taxon>Saccharospirillaceae</taxon>
        <taxon>Reinekea</taxon>
    </lineage>
</organism>
<evidence type="ECO:0000256" key="5">
    <source>
        <dbReference type="ARBA" id="ARBA00022989"/>
    </source>
</evidence>
<keyword evidence="5 7" id="KW-1133">Transmembrane helix</keyword>
<protein>
    <recommendedName>
        <fullName evidence="7">UPF0056 membrane protein</fullName>
    </recommendedName>
</protein>
<dbReference type="NCBIfam" id="TIGR00427">
    <property type="entry name" value="NAAT family transporter"/>
    <property type="match status" value="1"/>
</dbReference>
<accession>A4BBV6</accession>
<evidence type="ECO:0000256" key="7">
    <source>
        <dbReference type="RuleBase" id="RU362048"/>
    </source>
</evidence>
<comment type="subcellular location">
    <subcellularLocation>
        <location evidence="1 7">Cell membrane</location>
        <topology evidence="1 7">Multi-pass membrane protein</topology>
    </subcellularLocation>
</comment>
<dbReference type="Proteomes" id="UP000005953">
    <property type="component" value="Unassembled WGS sequence"/>
</dbReference>
<evidence type="ECO:0000313" key="8">
    <source>
        <dbReference type="EMBL" id="EAR10441.1"/>
    </source>
</evidence>
<evidence type="ECO:0000256" key="3">
    <source>
        <dbReference type="ARBA" id="ARBA00022475"/>
    </source>
</evidence>
<evidence type="ECO:0000256" key="4">
    <source>
        <dbReference type="ARBA" id="ARBA00022692"/>
    </source>
</evidence>
<sequence length="208" mass="22218">MVMNTTFFFNALTSYFVVIDPIGCALIFYSLTLGQSTRQKAKTILKSMAIALGIILSFAIAGERLLTALGISMDALRVAGGILLFNTAFRMITKVPEDQSLHHESPHDVRIGHITVYPLAIPLMAGPGTLTLTVLLMANGEQTVDQVMVIVAAVIVLLVTVLLSVLSGKLRKVLGQTGDEIIQRLLGVLLAALAIQFVANGVNGLFLS</sequence>
<dbReference type="AlphaFoldDB" id="A4BBV6"/>
<keyword evidence="4 7" id="KW-0812">Transmembrane</keyword>
<comment type="caution">
    <text evidence="7">Lacks conserved residue(s) required for the propagation of feature annotation.</text>
</comment>
<reference evidence="8 9" key="1">
    <citation type="submission" date="2006-02" db="EMBL/GenBank/DDBJ databases">
        <authorList>
            <person name="Pinhassi J."/>
            <person name="Pedros-Alio C."/>
            <person name="Ferriera S."/>
            <person name="Johnson J."/>
            <person name="Kravitz S."/>
            <person name="Halpern A."/>
            <person name="Remington K."/>
            <person name="Beeson K."/>
            <person name="Tran B."/>
            <person name="Rogers Y.-H."/>
            <person name="Friedman R."/>
            <person name="Venter J.C."/>
        </authorList>
    </citation>
    <scope>NUCLEOTIDE SEQUENCE [LARGE SCALE GENOMIC DNA]</scope>
    <source>
        <strain evidence="8 9">MED297</strain>
    </source>
</reference>
<feature type="transmembrane region" description="Helical" evidence="7">
    <location>
        <begin position="147"/>
        <end position="166"/>
    </location>
</feature>
<keyword evidence="9" id="KW-1185">Reference proteome</keyword>
<evidence type="ECO:0000256" key="1">
    <source>
        <dbReference type="ARBA" id="ARBA00004651"/>
    </source>
</evidence>
<proteinExistence type="inferred from homology"/>
<feature type="transmembrane region" description="Helical" evidence="7">
    <location>
        <begin position="12"/>
        <end position="31"/>
    </location>
</feature>
<dbReference type="HOGENOM" id="CLU_079909_0_0_6"/>
<feature type="transmembrane region" description="Helical" evidence="7">
    <location>
        <begin position="43"/>
        <end position="62"/>
    </location>
</feature>
<feature type="transmembrane region" description="Helical" evidence="7">
    <location>
        <begin position="186"/>
        <end position="207"/>
    </location>
</feature>
<comment type="caution">
    <text evidence="8">The sequence shown here is derived from an EMBL/GenBank/DDBJ whole genome shotgun (WGS) entry which is preliminary data.</text>
</comment>
<comment type="similarity">
    <text evidence="2 7">Belongs to the UPF0056 (MarC) family.</text>
</comment>
<evidence type="ECO:0000256" key="6">
    <source>
        <dbReference type="ARBA" id="ARBA00023136"/>
    </source>
</evidence>
<name>A4BBV6_9GAMM</name>
<keyword evidence="3" id="KW-1003">Cell membrane</keyword>
<feature type="transmembrane region" description="Helical" evidence="7">
    <location>
        <begin position="114"/>
        <end position="135"/>
    </location>
</feature>